<proteinExistence type="inferred from homology"/>
<dbReference type="InterPro" id="IPR013785">
    <property type="entry name" value="Aldolase_TIM"/>
</dbReference>
<evidence type="ECO:0000256" key="2">
    <source>
        <dbReference type="ARBA" id="ARBA00005120"/>
    </source>
</evidence>
<dbReference type="SUPFAM" id="SSF51569">
    <property type="entry name" value="Aldolase"/>
    <property type="match status" value="1"/>
</dbReference>
<name>A0A7C1CTV6_9BACT</name>
<dbReference type="GO" id="GO:0008840">
    <property type="term" value="F:4-hydroxy-tetrahydrodipicolinate synthase activity"/>
    <property type="evidence" value="ECO:0007669"/>
    <property type="project" value="UniProtKB-UniRule"/>
</dbReference>
<dbReference type="EC" id="4.3.3.7" evidence="4 12"/>
<evidence type="ECO:0000256" key="4">
    <source>
        <dbReference type="ARBA" id="ARBA00012086"/>
    </source>
</evidence>
<evidence type="ECO:0000256" key="5">
    <source>
        <dbReference type="ARBA" id="ARBA00022490"/>
    </source>
</evidence>
<comment type="subcellular location">
    <subcellularLocation>
        <location evidence="12">Cytoplasm</location>
    </subcellularLocation>
</comment>
<dbReference type="GO" id="GO:0019877">
    <property type="term" value="P:diaminopimelate biosynthetic process"/>
    <property type="evidence" value="ECO:0007669"/>
    <property type="project" value="UniProtKB-UniRule"/>
</dbReference>
<comment type="caution">
    <text evidence="12">Lacks conserved residue(s) required for the propagation of feature annotation.</text>
</comment>
<keyword evidence="6 12" id="KW-0028">Amino-acid biosynthesis</keyword>
<evidence type="ECO:0000256" key="14">
    <source>
        <dbReference type="PIRSR" id="PIRSR001365-1"/>
    </source>
</evidence>
<comment type="pathway">
    <text evidence="2 12">Amino-acid biosynthesis; L-lysine biosynthesis via DAP pathway; (S)-tetrahydrodipicolinate from L-aspartate: step 3/4.</text>
</comment>
<dbReference type="NCBIfam" id="TIGR00674">
    <property type="entry name" value="dapA"/>
    <property type="match status" value="1"/>
</dbReference>
<feature type="active site" description="Schiff-base intermediate with substrate" evidence="12 14">
    <location>
        <position position="167"/>
    </location>
</feature>
<evidence type="ECO:0000256" key="9">
    <source>
        <dbReference type="ARBA" id="ARBA00023239"/>
    </source>
</evidence>
<keyword evidence="8 12" id="KW-0457">Lysine biosynthesis</keyword>
<sequence>MDVVGKFGRILIPMSTAFAADYSIDYPMTRRIASYLIGKKYCDSLVIAGTNGEFYSMSFEEKVRLFAEVKEEVGDRVPLIAGTGTANTYETIELTKEAARLGYDASMVVVPYYCHPTQEGIYYHFSQICKNTDLPIMVYNIPLFTASNIDPATLAKLTEFENIVAVKDEAGINPLQTSAFLKATKGKIVVYSGDDLMVLSVMSQGGIGVISGGSHVIGDMMRNLIDEFLSGDATKATSSFKELYELFSAFFGRNRRLTNPLPAVKKAFALHSGLDVARVRPPLMEIEEDEVAVLKDTLRKFGKIS</sequence>
<comment type="function">
    <text evidence="1 12">Catalyzes the condensation of (S)-aspartate-beta-semialdehyde [(S)-ASA] and pyruvate to 4-hydroxy-tetrahydrodipicolinate (HTPA).</text>
</comment>
<dbReference type="PRINTS" id="PR00146">
    <property type="entry name" value="DHPICSNTHASE"/>
</dbReference>
<comment type="caution">
    <text evidence="12">Was originally thought to be a dihydrodipicolinate synthase (DHDPS), catalyzing the condensation of (S)-aspartate-beta-semialdehyde [(S)-ASA] and pyruvate to dihydrodipicolinate (DHDP). However, it was shown in E.coli that the product of the enzymatic reaction is not dihydrodipicolinate but in fact (4S)-4-hydroxy-2,3,4,5-tetrahydro-(2S)-dipicolinic acid (HTPA), and that the consecutive dehydration reaction leading to DHDP is not spontaneous but catalyzed by DapB.</text>
</comment>
<accession>A0A7C1CTV6</accession>
<comment type="caution">
    <text evidence="16">The sequence shown here is derived from an EMBL/GenBank/DDBJ whole genome shotgun (WGS) entry which is preliminary data.</text>
</comment>
<evidence type="ECO:0000256" key="11">
    <source>
        <dbReference type="ARBA" id="ARBA00047836"/>
    </source>
</evidence>
<evidence type="ECO:0000256" key="3">
    <source>
        <dbReference type="ARBA" id="ARBA00007592"/>
    </source>
</evidence>
<evidence type="ECO:0000313" key="16">
    <source>
        <dbReference type="EMBL" id="HDP76715.1"/>
    </source>
</evidence>
<dbReference type="PANTHER" id="PTHR12128:SF66">
    <property type="entry name" value="4-HYDROXY-2-OXOGLUTARATE ALDOLASE, MITOCHONDRIAL"/>
    <property type="match status" value="1"/>
</dbReference>
<evidence type="ECO:0000256" key="6">
    <source>
        <dbReference type="ARBA" id="ARBA00022605"/>
    </source>
</evidence>
<evidence type="ECO:0000256" key="12">
    <source>
        <dbReference type="HAMAP-Rule" id="MF_00418"/>
    </source>
</evidence>
<dbReference type="SMART" id="SM01130">
    <property type="entry name" value="DHDPS"/>
    <property type="match status" value="1"/>
</dbReference>
<dbReference type="AlphaFoldDB" id="A0A7C1CTV6"/>
<comment type="catalytic activity">
    <reaction evidence="11 12">
        <text>L-aspartate 4-semialdehyde + pyruvate = (2S,4S)-4-hydroxy-2,3,4,5-tetrahydrodipicolinate + H2O + H(+)</text>
        <dbReference type="Rhea" id="RHEA:34171"/>
        <dbReference type="ChEBI" id="CHEBI:15361"/>
        <dbReference type="ChEBI" id="CHEBI:15377"/>
        <dbReference type="ChEBI" id="CHEBI:15378"/>
        <dbReference type="ChEBI" id="CHEBI:67139"/>
        <dbReference type="ChEBI" id="CHEBI:537519"/>
        <dbReference type="EC" id="4.3.3.7"/>
    </reaction>
</comment>
<dbReference type="Pfam" id="PF00701">
    <property type="entry name" value="DHDPS"/>
    <property type="match status" value="1"/>
</dbReference>
<keyword evidence="10 12" id="KW-0704">Schiff base</keyword>
<feature type="active site" description="Proton donor/acceptor" evidence="12 14">
    <location>
        <position position="139"/>
    </location>
</feature>
<dbReference type="InterPro" id="IPR005263">
    <property type="entry name" value="DapA"/>
</dbReference>
<feature type="site" description="Part of a proton relay during catalysis" evidence="12">
    <location>
        <position position="50"/>
    </location>
</feature>
<reference evidence="16" key="1">
    <citation type="journal article" date="2020" name="mSystems">
        <title>Genome- and Community-Level Interaction Insights into Carbon Utilization and Element Cycling Functions of Hydrothermarchaeota in Hydrothermal Sediment.</title>
        <authorList>
            <person name="Zhou Z."/>
            <person name="Liu Y."/>
            <person name="Xu W."/>
            <person name="Pan J."/>
            <person name="Luo Z.H."/>
            <person name="Li M."/>
        </authorList>
    </citation>
    <scope>NUCLEOTIDE SEQUENCE [LARGE SCALE GENOMIC DNA]</scope>
    <source>
        <strain evidence="16">SpSt-1179</strain>
    </source>
</reference>
<dbReference type="UniPathway" id="UPA00034">
    <property type="reaction ID" value="UER00017"/>
</dbReference>
<protein>
    <recommendedName>
        <fullName evidence="4 12">4-hydroxy-tetrahydrodipicolinate synthase</fullName>
        <shortName evidence="12">HTPA synthase</shortName>
        <ecNumber evidence="4 12">4.3.3.7</ecNumber>
    </recommendedName>
</protein>
<keyword evidence="9 12" id="KW-0456">Lyase</keyword>
<organism evidence="16">
    <name type="scientific">Mesotoga infera</name>
    <dbReference type="NCBI Taxonomy" id="1236046"/>
    <lineage>
        <taxon>Bacteria</taxon>
        <taxon>Thermotogati</taxon>
        <taxon>Thermotogota</taxon>
        <taxon>Thermotogae</taxon>
        <taxon>Kosmotogales</taxon>
        <taxon>Kosmotogaceae</taxon>
        <taxon>Mesotoga</taxon>
    </lineage>
</organism>
<feature type="binding site" evidence="12 15">
    <location>
        <position position="210"/>
    </location>
    <ligand>
        <name>pyruvate</name>
        <dbReference type="ChEBI" id="CHEBI:15361"/>
    </ligand>
</feature>
<evidence type="ECO:0000256" key="7">
    <source>
        <dbReference type="ARBA" id="ARBA00022915"/>
    </source>
</evidence>
<dbReference type="InterPro" id="IPR002220">
    <property type="entry name" value="DapA-like"/>
</dbReference>
<evidence type="ECO:0000256" key="15">
    <source>
        <dbReference type="PIRSR" id="PIRSR001365-2"/>
    </source>
</evidence>
<comment type="subunit">
    <text evidence="12">Homotetramer; dimer of dimers.</text>
</comment>
<gene>
    <name evidence="12 16" type="primary">dapA</name>
    <name evidence="16" type="ORF">ENN47_00725</name>
</gene>
<evidence type="ECO:0000256" key="8">
    <source>
        <dbReference type="ARBA" id="ARBA00023154"/>
    </source>
</evidence>
<dbReference type="EMBL" id="DSBT01000022">
    <property type="protein sequence ID" value="HDP76715.1"/>
    <property type="molecule type" value="Genomic_DNA"/>
</dbReference>
<dbReference type="PANTHER" id="PTHR12128">
    <property type="entry name" value="DIHYDRODIPICOLINATE SYNTHASE"/>
    <property type="match status" value="1"/>
</dbReference>
<keyword evidence="5 12" id="KW-0963">Cytoplasm</keyword>
<dbReference type="PIRSF" id="PIRSF001365">
    <property type="entry name" value="DHDPS"/>
    <property type="match status" value="1"/>
</dbReference>
<dbReference type="Proteomes" id="UP000886198">
    <property type="component" value="Unassembled WGS sequence"/>
</dbReference>
<dbReference type="GO" id="GO:0005829">
    <property type="term" value="C:cytosol"/>
    <property type="evidence" value="ECO:0007669"/>
    <property type="project" value="TreeGrafter"/>
</dbReference>
<evidence type="ECO:0000256" key="10">
    <source>
        <dbReference type="ARBA" id="ARBA00023270"/>
    </source>
</evidence>
<dbReference type="GO" id="GO:0009089">
    <property type="term" value="P:lysine biosynthetic process via diaminopimelate"/>
    <property type="evidence" value="ECO:0007669"/>
    <property type="project" value="UniProtKB-UniRule"/>
</dbReference>
<comment type="similarity">
    <text evidence="3 12 13">Belongs to the DapA family.</text>
</comment>
<evidence type="ECO:0000256" key="1">
    <source>
        <dbReference type="ARBA" id="ARBA00003294"/>
    </source>
</evidence>
<dbReference type="HAMAP" id="MF_00418">
    <property type="entry name" value="DapA"/>
    <property type="match status" value="1"/>
</dbReference>
<keyword evidence="7 12" id="KW-0220">Diaminopimelate biosynthesis</keyword>
<feature type="site" description="Part of a proton relay during catalysis" evidence="12">
    <location>
        <position position="113"/>
    </location>
</feature>
<dbReference type="Gene3D" id="3.20.20.70">
    <property type="entry name" value="Aldolase class I"/>
    <property type="match status" value="1"/>
</dbReference>
<evidence type="ECO:0000256" key="13">
    <source>
        <dbReference type="PIRNR" id="PIRNR001365"/>
    </source>
</evidence>